<dbReference type="PANTHER" id="PTHR19862:SF14">
    <property type="entry name" value="WD REPEAT-CONTAINING PROTEIN 48"/>
    <property type="match status" value="1"/>
</dbReference>
<feature type="compositionally biased region" description="Low complexity" evidence="5">
    <location>
        <begin position="421"/>
        <end position="438"/>
    </location>
</feature>
<dbReference type="InterPro" id="IPR015943">
    <property type="entry name" value="WD40/YVTN_repeat-like_dom_sf"/>
</dbReference>
<feature type="region of interest" description="Disordered" evidence="5">
    <location>
        <begin position="738"/>
        <end position="805"/>
    </location>
</feature>
<evidence type="ECO:0000256" key="5">
    <source>
        <dbReference type="SAM" id="MobiDB-lite"/>
    </source>
</evidence>
<keyword evidence="3" id="KW-0677">Repeat</keyword>
<organism evidence="6 7">
    <name type="scientific">Laetiporus sulphureus 93-53</name>
    <dbReference type="NCBI Taxonomy" id="1314785"/>
    <lineage>
        <taxon>Eukaryota</taxon>
        <taxon>Fungi</taxon>
        <taxon>Dikarya</taxon>
        <taxon>Basidiomycota</taxon>
        <taxon>Agaricomycotina</taxon>
        <taxon>Agaricomycetes</taxon>
        <taxon>Polyporales</taxon>
        <taxon>Laetiporus</taxon>
    </lineage>
</organism>
<feature type="compositionally biased region" description="Low complexity" evidence="5">
    <location>
        <begin position="1084"/>
        <end position="1098"/>
    </location>
</feature>
<dbReference type="AlphaFoldDB" id="A0A165CMI8"/>
<feature type="repeat" description="WD" evidence="4">
    <location>
        <begin position="73"/>
        <end position="105"/>
    </location>
</feature>
<feature type="compositionally biased region" description="Polar residues" evidence="5">
    <location>
        <begin position="885"/>
        <end position="894"/>
    </location>
</feature>
<dbReference type="Gene3D" id="2.130.10.10">
    <property type="entry name" value="YVTN repeat-like/Quinoprotein amine dehydrogenase"/>
    <property type="match status" value="1"/>
</dbReference>
<proteinExistence type="inferred from homology"/>
<evidence type="ECO:0000256" key="2">
    <source>
        <dbReference type="ARBA" id="ARBA00022574"/>
    </source>
</evidence>
<dbReference type="RefSeq" id="XP_040760821.1">
    <property type="nucleotide sequence ID" value="XM_040904868.1"/>
</dbReference>
<dbReference type="GeneID" id="63821898"/>
<dbReference type="CDD" id="cd00200">
    <property type="entry name" value="WD40"/>
    <property type="match status" value="1"/>
</dbReference>
<dbReference type="Pfam" id="PF11816">
    <property type="entry name" value="DUF3337"/>
    <property type="match status" value="1"/>
</dbReference>
<feature type="compositionally biased region" description="Polar residues" evidence="5">
    <location>
        <begin position="867"/>
        <end position="878"/>
    </location>
</feature>
<dbReference type="EMBL" id="KV427647">
    <property type="protein sequence ID" value="KZT03081.1"/>
    <property type="molecule type" value="Genomic_DNA"/>
</dbReference>
<feature type="compositionally biased region" description="Polar residues" evidence="5">
    <location>
        <begin position="383"/>
        <end position="399"/>
    </location>
</feature>
<dbReference type="InterPro" id="IPR051246">
    <property type="entry name" value="WDR48"/>
</dbReference>
<dbReference type="SMART" id="SM00320">
    <property type="entry name" value="WD40"/>
    <property type="match status" value="6"/>
</dbReference>
<feature type="region of interest" description="Disordered" evidence="5">
    <location>
        <begin position="1082"/>
        <end position="1112"/>
    </location>
</feature>
<dbReference type="Pfam" id="PF00400">
    <property type="entry name" value="WD40"/>
    <property type="match status" value="5"/>
</dbReference>
<dbReference type="STRING" id="1314785.A0A165CMI8"/>
<evidence type="ECO:0000313" key="7">
    <source>
        <dbReference type="Proteomes" id="UP000076871"/>
    </source>
</evidence>
<feature type="region of interest" description="Disordered" evidence="5">
    <location>
        <begin position="352"/>
        <end position="451"/>
    </location>
</feature>
<evidence type="ECO:0000256" key="1">
    <source>
        <dbReference type="ARBA" id="ARBA00006917"/>
    </source>
</evidence>
<sequence>MTNWADDVIEEEMDDGEEMRSDGDVLGEVVPRVRKRAIGVQRTILSEEQWEVDVDALEASKSNPPSTAFRQCAQVHSDWVNDILLCNENQTLVSASSDGTVKAWNPHSQPASEPSTIGIHADYVRCLAYSREQRWIASGSFDRTIKLWDLAGASTGSPLTTLSPPDMSDPKSSVYAIKTDPYGSVIVSASPDRVVRLWDPRAGRRVSKLVGHTDNIRTMLLSEDAKYLLTGSTDASIKLWSLSSQRCLHTFTHHTESVWSLFSQHPTLEIFYSGDRSGLVCKVDVEGCADVSEGECIVLCQDTNEQGKSMGEAGGIDAIVAMDDSLLWTASGGSSSFKRWKVPPRKTVRAAALNAGRDSMPTTEIPGPASVESNNFSERRSGARNSIDFTSVASTSPRSVSIHPSAQASSPPPSKKSNRISLSPSLSPSLVSSHSAAPCDPDPFADKEGDETWYGIPFESLVRLTSPNNPFARFGGHGSFSRGPDPEIATLYSAASIMSMPRLTPRPMHSVLASPSKLLPGQRSTSPLQGERDSVPAQTRVGEETQTLHPGARVRTAYEEREVAADAVPLNREPDEVVQGDCGLVRCAMLNDRMHALTVDTAGEVAVWDVVRGTCLGRYLSEDVAAASFCGSEASVRGDSDGGSIKELMREERGPREALQTVRERIEGEAVVPAWASVDTKTGVLTVHLSERCFEAEVYADEAGLSHDRRYGDEFRVNIGKWILRNLFYGFIREEQRTRRREEPAHRMHRASAPSHIDVPAHDHHPRRSLDSLHQSSSSSPRSSHVLSSPTMLPAMSPAISMGPRTPLLTPLIPINSSERTAGLSPIPQSPNDSTPMPPRTQQAEGAPGSLSSSDYFSLRARRESMSTAGSVTTSDDFSSWGKDSGSQTPSTPSAVGFIGRINRAFGKSVRRQASEIGTPATSSSGNDAPAIPAVRNSCYETIAPIPHKSPVQALLSGPINPPSATDNPPLPISPHTSVIISEEALSGWTTIYRGQVANTAGDMHTLEEVMPYWLIEYLLTNKAPSVPLTKISFVLLPFPAKDPQERLPELVNSAQTKLTASRFLRVRKLAVHVQDKLDRIFGSRSSTSPNTPRSSLDSRSHSSGGGRGESRPRAEEVYEILCNDVVLPLDMTLAAVRQFIWRRAGEINMYYRRKSHLVNR</sequence>
<dbReference type="PROSITE" id="PS50082">
    <property type="entry name" value="WD_REPEATS_2"/>
    <property type="match status" value="4"/>
</dbReference>
<feature type="repeat" description="WD" evidence="4">
    <location>
        <begin position="209"/>
        <end position="250"/>
    </location>
</feature>
<dbReference type="FunCoup" id="A0A165CMI8">
    <property type="interactions" value="641"/>
</dbReference>
<dbReference type="PROSITE" id="PS00678">
    <property type="entry name" value="WD_REPEATS_1"/>
    <property type="match status" value="1"/>
</dbReference>
<reference evidence="6 7" key="1">
    <citation type="journal article" date="2016" name="Mol. Biol. Evol.">
        <title>Comparative Genomics of Early-Diverging Mushroom-Forming Fungi Provides Insights into the Origins of Lignocellulose Decay Capabilities.</title>
        <authorList>
            <person name="Nagy L.G."/>
            <person name="Riley R."/>
            <person name="Tritt A."/>
            <person name="Adam C."/>
            <person name="Daum C."/>
            <person name="Floudas D."/>
            <person name="Sun H."/>
            <person name="Yadav J.S."/>
            <person name="Pangilinan J."/>
            <person name="Larsson K.H."/>
            <person name="Matsuura K."/>
            <person name="Barry K."/>
            <person name="Labutti K."/>
            <person name="Kuo R."/>
            <person name="Ohm R.A."/>
            <person name="Bhattacharya S.S."/>
            <person name="Shirouzu T."/>
            <person name="Yoshinaga Y."/>
            <person name="Martin F.M."/>
            <person name="Grigoriev I.V."/>
            <person name="Hibbett D.S."/>
        </authorList>
    </citation>
    <scope>NUCLEOTIDE SEQUENCE [LARGE SCALE GENOMIC DNA]</scope>
    <source>
        <strain evidence="6 7">93-53</strain>
    </source>
</reference>
<dbReference type="InterPro" id="IPR020472">
    <property type="entry name" value="WD40_PAC1"/>
</dbReference>
<feature type="region of interest" description="Disordered" evidence="5">
    <location>
        <begin position="910"/>
        <end position="930"/>
    </location>
</feature>
<dbReference type="InterPro" id="IPR036322">
    <property type="entry name" value="WD40_repeat_dom_sf"/>
</dbReference>
<name>A0A165CMI8_9APHY</name>
<feature type="repeat" description="WD" evidence="4">
    <location>
        <begin position="117"/>
        <end position="150"/>
    </location>
</feature>
<feature type="compositionally biased region" description="Low complexity" evidence="5">
    <location>
        <begin position="772"/>
        <end position="789"/>
    </location>
</feature>
<dbReference type="InterPro" id="IPR021772">
    <property type="entry name" value="WDR48/Bun107"/>
</dbReference>
<feature type="region of interest" description="Disordered" evidence="5">
    <location>
        <begin position="510"/>
        <end position="554"/>
    </location>
</feature>
<evidence type="ECO:0000313" key="6">
    <source>
        <dbReference type="EMBL" id="KZT03081.1"/>
    </source>
</evidence>
<accession>A0A165CMI8</accession>
<dbReference type="PRINTS" id="PR00320">
    <property type="entry name" value="GPROTEINBRPT"/>
</dbReference>
<dbReference type="InterPro" id="IPR001680">
    <property type="entry name" value="WD40_rpt"/>
</dbReference>
<dbReference type="PANTHER" id="PTHR19862">
    <property type="entry name" value="WD REPEAT-CONTAINING PROTEIN 48"/>
    <property type="match status" value="1"/>
</dbReference>
<gene>
    <name evidence="6" type="ORF">LAESUDRAFT_660442</name>
</gene>
<dbReference type="Proteomes" id="UP000076871">
    <property type="component" value="Unassembled WGS sequence"/>
</dbReference>
<dbReference type="InterPro" id="IPR019775">
    <property type="entry name" value="WD40_repeat_CS"/>
</dbReference>
<evidence type="ECO:0000256" key="4">
    <source>
        <dbReference type="PROSITE-ProRule" id="PRU00221"/>
    </source>
</evidence>
<protein>
    <submittedName>
        <fullName evidence="6">Uncharacterized protein</fullName>
    </submittedName>
</protein>
<dbReference type="GO" id="GO:0000724">
    <property type="term" value="P:double-strand break repair via homologous recombination"/>
    <property type="evidence" value="ECO:0007669"/>
    <property type="project" value="TreeGrafter"/>
</dbReference>
<dbReference type="InParanoid" id="A0A165CMI8"/>
<keyword evidence="7" id="KW-1185">Reference proteome</keyword>
<feature type="compositionally biased region" description="Polar residues" evidence="5">
    <location>
        <begin position="830"/>
        <end position="854"/>
    </location>
</feature>
<evidence type="ECO:0000256" key="3">
    <source>
        <dbReference type="ARBA" id="ARBA00022737"/>
    </source>
</evidence>
<feature type="region of interest" description="Disordered" evidence="5">
    <location>
        <begin position="867"/>
        <end position="897"/>
    </location>
</feature>
<feature type="region of interest" description="Disordered" evidence="5">
    <location>
        <begin position="818"/>
        <end position="854"/>
    </location>
</feature>
<dbReference type="SUPFAM" id="SSF50978">
    <property type="entry name" value="WD40 repeat-like"/>
    <property type="match status" value="1"/>
</dbReference>
<keyword evidence="2 4" id="KW-0853">WD repeat</keyword>
<dbReference type="OrthoDB" id="2421129at2759"/>
<dbReference type="GO" id="GO:0043130">
    <property type="term" value="F:ubiquitin binding"/>
    <property type="evidence" value="ECO:0007669"/>
    <property type="project" value="TreeGrafter"/>
</dbReference>
<dbReference type="PROSITE" id="PS50294">
    <property type="entry name" value="WD_REPEATS_REGION"/>
    <property type="match status" value="4"/>
</dbReference>
<dbReference type="CDD" id="cd17041">
    <property type="entry name" value="Ubl_WDR48"/>
    <property type="match status" value="1"/>
</dbReference>
<comment type="similarity">
    <text evidence="1">Belongs to the WD repeat WDR48 family.</text>
</comment>
<feature type="repeat" description="WD" evidence="4">
    <location>
        <begin position="167"/>
        <end position="208"/>
    </location>
</feature>
<feature type="compositionally biased region" description="Basic and acidic residues" evidence="5">
    <location>
        <begin position="759"/>
        <end position="771"/>
    </location>
</feature>